<dbReference type="GO" id="GO:0005737">
    <property type="term" value="C:cytoplasm"/>
    <property type="evidence" value="ECO:0007669"/>
    <property type="project" value="UniProtKB-SubCell"/>
</dbReference>
<feature type="region of interest" description="Disordered" evidence="8">
    <location>
        <begin position="562"/>
        <end position="617"/>
    </location>
</feature>
<dbReference type="GO" id="GO:0004726">
    <property type="term" value="F:non-membrane spanning protein tyrosine phosphatase activity"/>
    <property type="evidence" value="ECO:0007669"/>
    <property type="project" value="InterPro"/>
</dbReference>
<reference evidence="12" key="1">
    <citation type="submission" date="2025-08" db="UniProtKB">
        <authorList>
            <consortium name="RefSeq"/>
        </authorList>
    </citation>
    <scope>IDENTIFICATION</scope>
</reference>
<sequence>MDTQVPILRGFLAEVACKEAVQGEAENSFNGEFSRLKRQSTKIRMDRIFPTKAAEKQDNVKKNRYKDIVPFDHSRVRLTLDVSNDDSDYINASFIKGVSGERAYIATQGPLPHTVLDLWRMLWQYEVQVVVMACREFEMGRKKCERYWAANTEDVFVCEQFIVTCVSEEDKGDYVTRVLNVTYQSTIRTIRQLHYMNWPDHGVPDSIPPILELLQEMRGYQEQDNIPICIHCSAGCGRTGALCAIDYTWNLLKRQCIPENFSIFDLVQDMRTQRPSVVQTKEQYALVYRAVRFLFEHHLEALDVPCSPEQEEVHSPPSPITPDFSSDLSDLSETEMEPHVEPEPRLVNVLHMDIPVTHLSHQGLEVKPASVRRPEDILRSMAVKRPSHRPNTHTQSISQTTHSHTPSHTHALSNQIPVVTHTHLTHSQSITDDNTSAAPFQQITHTQMPPQVTPTQQAIPVMHTSQVVQIPLIQQLTHTQQRAHVAHTSHTAHTQRAQQDEKECVAAPPHPPDLCVSVEDPYFSPALSPTTEECSANGHRFRPPQLTLNEQPLQQCSQPHTVAVKAPASDDEEPPCLPERTPESFVLPTGTERQLPRDPTPTENGVPPCPVPSLPQRTPESFELVSPDELERTMDQLKLTDSVGKVGLSSEWSGTPCTSPATKRSCCRSKVRMSLPAPPPAPIASPPCASPTYRTQESPKSLTPPLPERTPESFIVPTDEEVSKLTKTLLVIQPSNMAGAPPSPVPPLPERTPESFELPLADVPGMTKANKRRSMLCLNDVVLRENTQRTPRCTSAIFLSQDRSLSLSPNSALCPNGRPQLTLSNAATPCEPGDSQQQSAQRSSATLLAEAPLSGSPLRTEEEQTPLQRIGSSSEWAGPSQAKAKDPIMYRSKSVKVKSSKPAPLTVIAPNVAISTEAQGAPAVGASVAGPTEQQEAGATGNAEMGRESGKAMTRKKSWKRLIPKHKQKSAPPSAPLAPLYGAVSGFRFMFGQRFGKPKGPRSRPETWV</sequence>
<feature type="compositionally biased region" description="Low complexity" evidence="8">
    <location>
        <begin position="392"/>
        <end position="410"/>
    </location>
</feature>
<dbReference type="SUPFAM" id="SSF52799">
    <property type="entry name" value="(Phosphotyrosine protein) phosphatases II"/>
    <property type="match status" value="1"/>
</dbReference>
<dbReference type="PANTHER" id="PTHR45983">
    <property type="entry name" value="TYROSINE PHOSPHATSE N18, PUTATIVE-RELATED"/>
    <property type="match status" value="1"/>
</dbReference>
<dbReference type="PROSITE" id="PS50055">
    <property type="entry name" value="TYR_PHOSPHATASE_PTP"/>
    <property type="match status" value="1"/>
</dbReference>
<dbReference type="EC" id="3.1.3.48" evidence="2"/>
<dbReference type="Gene3D" id="3.90.190.10">
    <property type="entry name" value="Protein tyrosine phosphatase superfamily"/>
    <property type="match status" value="1"/>
</dbReference>
<evidence type="ECO:0000256" key="1">
    <source>
        <dbReference type="ARBA" id="ARBA00004496"/>
    </source>
</evidence>
<feature type="compositionally biased region" description="Basic residues" evidence="8">
    <location>
        <begin position="953"/>
        <end position="969"/>
    </location>
</feature>
<feature type="compositionally biased region" description="Polar residues" evidence="8">
    <location>
        <begin position="816"/>
        <end position="827"/>
    </location>
</feature>
<dbReference type="KEGG" id="char:105906757"/>
<keyword evidence="11" id="KW-1185">Reference proteome</keyword>
<evidence type="ECO:0000256" key="8">
    <source>
        <dbReference type="SAM" id="MobiDB-lite"/>
    </source>
</evidence>
<dbReference type="RefSeq" id="XP_031421916.1">
    <property type="nucleotide sequence ID" value="XM_031566056.2"/>
</dbReference>
<keyword evidence="3" id="KW-0963">Cytoplasm</keyword>
<dbReference type="InterPro" id="IPR029021">
    <property type="entry name" value="Prot-tyrosine_phosphatase-like"/>
</dbReference>
<dbReference type="PRINTS" id="PR00700">
    <property type="entry name" value="PRTYPHPHTASE"/>
</dbReference>
<dbReference type="InterPro" id="IPR047170">
    <property type="entry name" value="PTN12/18/22"/>
</dbReference>
<evidence type="ECO:0000256" key="6">
    <source>
        <dbReference type="ARBA" id="ARBA00022912"/>
    </source>
</evidence>
<dbReference type="SMART" id="SM00404">
    <property type="entry name" value="PTPc_motif"/>
    <property type="match status" value="1"/>
</dbReference>
<feature type="region of interest" description="Disordered" evidence="8">
    <location>
        <begin position="928"/>
        <end position="977"/>
    </location>
</feature>
<gene>
    <name evidence="12" type="primary">ptpn22</name>
</gene>
<protein>
    <recommendedName>
        <fullName evidence="2">protein-tyrosine-phosphatase</fullName>
        <ecNumber evidence="2">3.1.3.48</ecNumber>
    </recommendedName>
</protein>
<comment type="subcellular location">
    <subcellularLocation>
        <location evidence="1">Cytoplasm</location>
    </subcellularLocation>
</comment>
<feature type="domain" description="Tyrosine-protein phosphatase" evidence="9">
    <location>
        <begin position="29"/>
        <end position="294"/>
    </location>
</feature>
<name>A0A6P8FDZ7_CLUHA</name>
<feature type="region of interest" description="Disordered" evidence="8">
    <location>
        <begin position="308"/>
        <end position="334"/>
    </location>
</feature>
<dbReference type="GeneID" id="105906757"/>
<keyword evidence="4" id="KW-0597">Phosphoprotein</keyword>
<keyword evidence="5" id="KW-0378">Hydrolase</keyword>
<feature type="region of interest" description="Disordered" evidence="8">
    <location>
        <begin position="816"/>
        <end position="888"/>
    </location>
</feature>
<feature type="compositionally biased region" description="Low complexity" evidence="8">
    <location>
        <begin position="835"/>
        <end position="845"/>
    </location>
</feature>
<dbReference type="PROSITE" id="PS50056">
    <property type="entry name" value="TYR_PHOSPHATASE_2"/>
    <property type="match status" value="1"/>
</dbReference>
<evidence type="ECO:0000259" key="10">
    <source>
        <dbReference type="PROSITE" id="PS50056"/>
    </source>
</evidence>
<evidence type="ECO:0000259" key="9">
    <source>
        <dbReference type="PROSITE" id="PS50055"/>
    </source>
</evidence>
<dbReference type="GO" id="GO:0005634">
    <property type="term" value="C:nucleus"/>
    <property type="evidence" value="ECO:0007669"/>
    <property type="project" value="TreeGrafter"/>
</dbReference>
<dbReference type="InterPro" id="IPR000242">
    <property type="entry name" value="PTP_cat"/>
</dbReference>
<dbReference type="PROSITE" id="PS00383">
    <property type="entry name" value="TYR_PHOSPHATASE_1"/>
    <property type="match status" value="1"/>
</dbReference>
<feature type="region of interest" description="Disordered" evidence="8">
    <location>
        <begin position="487"/>
        <end position="506"/>
    </location>
</feature>
<feature type="region of interest" description="Disordered" evidence="8">
    <location>
        <begin position="385"/>
        <end position="410"/>
    </location>
</feature>
<evidence type="ECO:0000256" key="2">
    <source>
        <dbReference type="ARBA" id="ARBA00013064"/>
    </source>
</evidence>
<keyword evidence="6" id="KW-0904">Protein phosphatase</keyword>
<evidence type="ECO:0000256" key="5">
    <source>
        <dbReference type="ARBA" id="ARBA00022801"/>
    </source>
</evidence>
<proteinExistence type="inferred from homology"/>
<evidence type="ECO:0000256" key="7">
    <source>
        <dbReference type="ARBA" id="ARBA00034734"/>
    </source>
</evidence>
<dbReference type="Pfam" id="PF00102">
    <property type="entry name" value="Y_phosphatase"/>
    <property type="match status" value="1"/>
</dbReference>
<dbReference type="InterPro" id="IPR003595">
    <property type="entry name" value="Tyr_Pase_cat"/>
</dbReference>
<dbReference type="OrthoDB" id="10253954at2759"/>
<dbReference type="Proteomes" id="UP000515152">
    <property type="component" value="Chromosome 4"/>
</dbReference>
<dbReference type="FunFam" id="3.90.190.10:FF:000045">
    <property type="entry name" value="Tyrosine-protein phosphatase non-receptor type 12"/>
    <property type="match status" value="1"/>
</dbReference>
<evidence type="ECO:0000256" key="3">
    <source>
        <dbReference type="ARBA" id="ARBA00022490"/>
    </source>
</evidence>
<feature type="compositionally biased region" description="Polar residues" evidence="8">
    <location>
        <begin position="692"/>
        <end position="701"/>
    </location>
</feature>
<accession>A0A6P8FDZ7</accession>
<feature type="compositionally biased region" description="Pro residues" evidence="8">
    <location>
        <begin position="676"/>
        <end position="689"/>
    </location>
</feature>
<feature type="domain" description="Tyrosine specific protein phosphatases" evidence="10">
    <location>
        <begin position="208"/>
        <end position="285"/>
    </location>
</feature>
<feature type="region of interest" description="Disordered" evidence="8">
    <location>
        <begin position="676"/>
        <end position="712"/>
    </location>
</feature>
<dbReference type="CTD" id="26191"/>
<organism evidence="11 12">
    <name type="scientific">Clupea harengus</name>
    <name type="common">Atlantic herring</name>
    <dbReference type="NCBI Taxonomy" id="7950"/>
    <lineage>
        <taxon>Eukaryota</taxon>
        <taxon>Metazoa</taxon>
        <taxon>Chordata</taxon>
        <taxon>Craniata</taxon>
        <taxon>Vertebrata</taxon>
        <taxon>Euteleostomi</taxon>
        <taxon>Actinopterygii</taxon>
        <taxon>Neopterygii</taxon>
        <taxon>Teleostei</taxon>
        <taxon>Clupei</taxon>
        <taxon>Clupeiformes</taxon>
        <taxon>Clupeoidei</taxon>
        <taxon>Clupeidae</taxon>
        <taxon>Clupea</taxon>
    </lineage>
</organism>
<dbReference type="InterPro" id="IPR000387">
    <property type="entry name" value="Tyr_Pase_dom"/>
</dbReference>
<dbReference type="GO" id="GO:0050852">
    <property type="term" value="P:T cell receptor signaling pathway"/>
    <property type="evidence" value="ECO:0007669"/>
    <property type="project" value="TreeGrafter"/>
</dbReference>
<dbReference type="PANTHER" id="PTHR45983:SF1">
    <property type="entry name" value="TYROSINE-PROTEIN PHOSPHATASE NON-RECEPTOR TYPE 22"/>
    <property type="match status" value="1"/>
</dbReference>
<comment type="similarity">
    <text evidence="7">Belongs to the protein-tyrosine phosphatase family. Non-receptor class 4 subfamily.</text>
</comment>
<dbReference type="GO" id="GO:0050868">
    <property type="term" value="P:negative regulation of T cell activation"/>
    <property type="evidence" value="ECO:0007669"/>
    <property type="project" value="TreeGrafter"/>
</dbReference>
<evidence type="ECO:0000313" key="12">
    <source>
        <dbReference type="RefSeq" id="XP_031421916.1"/>
    </source>
</evidence>
<dbReference type="InterPro" id="IPR016130">
    <property type="entry name" value="Tyr_Pase_AS"/>
</dbReference>
<dbReference type="AlphaFoldDB" id="A0A6P8FDZ7"/>
<dbReference type="SMART" id="SM00194">
    <property type="entry name" value="PTPc"/>
    <property type="match status" value="1"/>
</dbReference>
<evidence type="ECO:0000256" key="4">
    <source>
        <dbReference type="ARBA" id="ARBA00022553"/>
    </source>
</evidence>
<feature type="compositionally biased region" description="Polar residues" evidence="8">
    <location>
        <begin position="865"/>
        <end position="875"/>
    </location>
</feature>
<evidence type="ECO:0000313" key="11">
    <source>
        <dbReference type="Proteomes" id="UP000515152"/>
    </source>
</evidence>